<organism evidence="1 2">
    <name type="scientific">Ziziphus jujuba var. spinosa</name>
    <dbReference type="NCBI Taxonomy" id="714518"/>
    <lineage>
        <taxon>Eukaryota</taxon>
        <taxon>Viridiplantae</taxon>
        <taxon>Streptophyta</taxon>
        <taxon>Embryophyta</taxon>
        <taxon>Tracheophyta</taxon>
        <taxon>Spermatophyta</taxon>
        <taxon>Magnoliopsida</taxon>
        <taxon>eudicotyledons</taxon>
        <taxon>Gunneridae</taxon>
        <taxon>Pentapetalae</taxon>
        <taxon>rosids</taxon>
        <taxon>fabids</taxon>
        <taxon>Rosales</taxon>
        <taxon>Rhamnaceae</taxon>
        <taxon>Paliureae</taxon>
        <taxon>Ziziphus</taxon>
    </lineage>
</organism>
<evidence type="ECO:0000313" key="1">
    <source>
        <dbReference type="EMBL" id="KAH7511857.1"/>
    </source>
</evidence>
<reference evidence="1" key="1">
    <citation type="journal article" date="2021" name="Front. Plant Sci.">
        <title>Chromosome-Scale Genome Assembly for Chinese Sour Jujube and Insights Into Its Genome Evolution and Domestication Signature.</title>
        <authorList>
            <person name="Shen L.-Y."/>
            <person name="Luo H."/>
            <person name="Wang X.-L."/>
            <person name="Wang X.-M."/>
            <person name="Qiu X.-J."/>
            <person name="Liu H."/>
            <person name="Zhou S.-S."/>
            <person name="Jia K.-H."/>
            <person name="Nie S."/>
            <person name="Bao Y.-T."/>
            <person name="Zhang R.-G."/>
            <person name="Yun Q.-Z."/>
            <person name="Chai Y.-H."/>
            <person name="Lu J.-Y."/>
            <person name="Li Y."/>
            <person name="Zhao S.-W."/>
            <person name="Mao J.-F."/>
            <person name="Jia S.-G."/>
            <person name="Mao Y.-M."/>
        </authorList>
    </citation>
    <scope>NUCLEOTIDE SEQUENCE</scope>
    <source>
        <strain evidence="1">AT0</strain>
        <tissue evidence="1">Leaf</tissue>
    </source>
</reference>
<gene>
    <name evidence="1" type="ORF">FEM48_Zijuj12G0027100</name>
</gene>
<protein>
    <recommendedName>
        <fullName evidence="3">DUF295 domain-containing protein</fullName>
    </recommendedName>
</protein>
<dbReference type="InterPro" id="IPR051304">
    <property type="entry name" value="SCF_F-box_domain"/>
</dbReference>
<evidence type="ECO:0008006" key="3">
    <source>
        <dbReference type="Google" id="ProtNLM"/>
    </source>
</evidence>
<sequence>MGKIAILLNRDINLLDYRDVAFHNGRFYAVDCMGLTIAVDPSSLKLTQVAPLMHQSTKNESKLSLQLHKFDGQLGREENQLSTQNTLWRHFVNSLGNLFLIDKFVEYSFHFDVEDSDGGARDSAGLKNNCIYFTYRSFSCHKDGLPGCVAGFFDLDDYDTQPLESAVGYSQIFRPTPSWLERRSS</sequence>
<dbReference type="PANTHER" id="PTHR47123:SF3">
    <property type="entry name" value="DUF295 DOMAIN-CONTAINING PROTEIN"/>
    <property type="match status" value="1"/>
</dbReference>
<dbReference type="PANTHER" id="PTHR47123">
    <property type="entry name" value="F-BOX PROTEIN SKIP23"/>
    <property type="match status" value="1"/>
</dbReference>
<comment type="caution">
    <text evidence="1">The sequence shown here is derived from an EMBL/GenBank/DDBJ whole genome shotgun (WGS) entry which is preliminary data.</text>
</comment>
<dbReference type="EMBL" id="JAEACU010000012">
    <property type="protein sequence ID" value="KAH7511857.1"/>
    <property type="molecule type" value="Genomic_DNA"/>
</dbReference>
<accession>A0A978UAR4</accession>
<proteinExistence type="predicted"/>
<dbReference type="AlphaFoldDB" id="A0A978UAR4"/>
<evidence type="ECO:0000313" key="2">
    <source>
        <dbReference type="Proteomes" id="UP000813462"/>
    </source>
</evidence>
<dbReference type="Proteomes" id="UP000813462">
    <property type="component" value="Unassembled WGS sequence"/>
</dbReference>
<name>A0A978UAR4_ZIZJJ</name>